<dbReference type="EMBL" id="CAAHFG010000001">
    <property type="protein sequence ID" value="VGO12769.1"/>
    <property type="molecule type" value="Genomic_DNA"/>
</dbReference>
<comment type="catalytic activity">
    <reaction evidence="4">
        <text>Hydrolysis of terminal non-reducing beta-D-galactose residues in beta-D-galactosides.</text>
        <dbReference type="EC" id="3.2.1.23"/>
    </reaction>
</comment>
<dbReference type="Pfam" id="PF00754">
    <property type="entry name" value="F5_F8_type_C"/>
    <property type="match status" value="1"/>
</dbReference>
<dbReference type="GO" id="GO:0005975">
    <property type="term" value="P:carbohydrate metabolic process"/>
    <property type="evidence" value="ECO:0007669"/>
    <property type="project" value="InterPro"/>
</dbReference>
<evidence type="ECO:0000259" key="6">
    <source>
        <dbReference type="PROSITE" id="PS50022"/>
    </source>
</evidence>
<keyword evidence="3 4" id="KW-0326">Glycosidase</keyword>
<comment type="similarity">
    <text evidence="1 5">Belongs to the glycosyl hydrolase 35 family.</text>
</comment>
<evidence type="ECO:0000256" key="3">
    <source>
        <dbReference type="ARBA" id="ARBA00023295"/>
    </source>
</evidence>
<reference evidence="7 8" key="1">
    <citation type="submission" date="2019-04" db="EMBL/GenBank/DDBJ databases">
        <authorList>
            <person name="Van Vliet M D."/>
        </authorList>
    </citation>
    <scope>NUCLEOTIDE SEQUENCE [LARGE SCALE GENOMIC DNA]</scope>
    <source>
        <strain evidence="7 8">F1</strain>
    </source>
</reference>
<dbReference type="AlphaFoldDB" id="A0A6C2TYV4"/>
<dbReference type="InterPro" id="IPR048913">
    <property type="entry name" value="BetaGal_gal-bd"/>
</dbReference>
<evidence type="ECO:0000313" key="8">
    <source>
        <dbReference type="Proteomes" id="UP000366872"/>
    </source>
</evidence>
<dbReference type="Pfam" id="PF21317">
    <property type="entry name" value="BetaGal_ABD_1"/>
    <property type="match status" value="1"/>
</dbReference>
<dbReference type="PRINTS" id="PR00742">
    <property type="entry name" value="GLHYDRLASE35"/>
</dbReference>
<dbReference type="InterPro" id="IPR048912">
    <property type="entry name" value="BetaGal1-like_ABD1"/>
</dbReference>
<dbReference type="Pfam" id="PF01301">
    <property type="entry name" value="Glyco_hydro_35"/>
    <property type="match status" value="1"/>
</dbReference>
<dbReference type="Gene3D" id="3.20.20.80">
    <property type="entry name" value="Glycosidases"/>
    <property type="match status" value="1"/>
</dbReference>
<dbReference type="InterPro" id="IPR008979">
    <property type="entry name" value="Galactose-bd-like_sf"/>
</dbReference>
<dbReference type="PANTHER" id="PTHR23421">
    <property type="entry name" value="BETA-GALACTOSIDASE RELATED"/>
    <property type="match status" value="1"/>
</dbReference>
<keyword evidence="2 4" id="KW-0378">Hydrolase</keyword>
<evidence type="ECO:0000313" key="7">
    <source>
        <dbReference type="EMBL" id="VGO12769.1"/>
    </source>
</evidence>
<organism evidence="7 8">
    <name type="scientific">Pontiella desulfatans</name>
    <dbReference type="NCBI Taxonomy" id="2750659"/>
    <lineage>
        <taxon>Bacteria</taxon>
        <taxon>Pseudomonadati</taxon>
        <taxon>Kiritimatiellota</taxon>
        <taxon>Kiritimatiellia</taxon>
        <taxon>Kiritimatiellales</taxon>
        <taxon>Pontiellaceae</taxon>
        <taxon>Pontiella</taxon>
    </lineage>
</organism>
<gene>
    <name evidence="7" type="primary">bga</name>
    <name evidence="7" type="ORF">PDESU_01323</name>
</gene>
<proteinExistence type="inferred from homology"/>
<dbReference type="Proteomes" id="UP000366872">
    <property type="component" value="Unassembled WGS sequence"/>
</dbReference>
<dbReference type="PROSITE" id="PS50022">
    <property type="entry name" value="FA58C_3"/>
    <property type="match status" value="1"/>
</dbReference>
<dbReference type="Gene3D" id="2.60.120.260">
    <property type="entry name" value="Galactose-binding domain-like"/>
    <property type="match status" value="3"/>
</dbReference>
<dbReference type="InterPro" id="IPR000421">
    <property type="entry name" value="FA58C"/>
</dbReference>
<dbReference type="InterPro" id="IPR019801">
    <property type="entry name" value="Glyco_hydro_35_CS"/>
</dbReference>
<accession>A0A6C2TYV4</accession>
<feature type="domain" description="F5/8 type C" evidence="6">
    <location>
        <begin position="694"/>
        <end position="803"/>
    </location>
</feature>
<evidence type="ECO:0000256" key="4">
    <source>
        <dbReference type="RuleBase" id="RU000675"/>
    </source>
</evidence>
<evidence type="ECO:0000256" key="2">
    <source>
        <dbReference type="ARBA" id="ARBA00022801"/>
    </source>
</evidence>
<keyword evidence="8" id="KW-1185">Reference proteome</keyword>
<dbReference type="InterPro" id="IPR001944">
    <property type="entry name" value="Glycoside_Hdrlase_35"/>
</dbReference>
<evidence type="ECO:0000256" key="5">
    <source>
        <dbReference type="RuleBase" id="RU003679"/>
    </source>
</evidence>
<name>A0A6C2TYV4_PONDE</name>
<dbReference type="GO" id="GO:0004565">
    <property type="term" value="F:beta-galactosidase activity"/>
    <property type="evidence" value="ECO:0007669"/>
    <property type="project" value="UniProtKB-EC"/>
</dbReference>
<protein>
    <recommendedName>
        <fullName evidence="4">Beta-galactosidase</fullName>
        <ecNumber evidence="4">3.2.1.23</ecNumber>
    </recommendedName>
</protein>
<dbReference type="InterPro" id="IPR017853">
    <property type="entry name" value="GH"/>
</dbReference>
<dbReference type="RefSeq" id="WP_136078408.1">
    <property type="nucleotide sequence ID" value="NZ_CAAHFG010000001.1"/>
</dbReference>
<dbReference type="SUPFAM" id="SSF49785">
    <property type="entry name" value="Galactose-binding domain-like"/>
    <property type="match status" value="2"/>
</dbReference>
<dbReference type="InterPro" id="IPR031330">
    <property type="entry name" value="Gly_Hdrlase_35_cat"/>
</dbReference>
<evidence type="ECO:0000256" key="1">
    <source>
        <dbReference type="ARBA" id="ARBA00009809"/>
    </source>
</evidence>
<sequence>MVNQGAKKRVWLLLLVAGLGGMVFGKTLPMPPRPNPVGEKQPVFGAAEGHFTFDGKPAVIISGSVHYPRVPRAYWRDRIRKAKAMGFNCIGTYIFWNAHEKKPGEFDFSGNLDIAAFMRVCQEEGMWVIVRPGPYVCSEWDFGGMPAWLLKDPEMQVRTGDPKFLEATARYMKAVGEQLKDWQVTHGGPIIQVQVENEYGQFGRPGNEDDMAYNKAIHDQLIAAGFDAMFIRCDWPKKKTIGTAHIDGVYTTMNFGGSADTAFAFFEEEYPGMPKMCGEYWVGWFDHWGAKHHTKALAPFIKQIEWMLDNSVSFNVYMLHGGSNFGFTSGANWSSGQYSADTTSYDYDSPMDETGRITDKFFIFRDTIKKYLPPNYELPEPPEQIKRIEVPEFNLEQTAGFDQLFREPFKSEQAPHMEAMDLNQGLALYETTVEVPKAGECKLSFSELKDRAIVIVNGKRVATLDRRLKQNTARIELPAGNVELGILLENMGHLNYARELMKDRKGLGEVTLDDKPVLGWEILTFPLELEDIASLKFSDAPAQPSALPVFFRGEFSVDEVGDTLLDMTGWGKCMVWVNGINLGRFWDIGPQYTLYLPGCWMRPGANEVVVMDIEPTGHHAIRGVTEFIYGLKVDKNLSYNRKPGETIQLSKKQMVASGSFKDGDDAQLVDFGKTISARFICIESLSSHSEDNHASIAEIHLIDAKDQWLDRDGWQVVYADSEEIVAEPASASNVMDNQPVTFWHTQYKGGSTPHPHQVVIDLGAVKEFKTLRYLPRNGANPGKIKDYRIYAAKPLFDGLKAKD</sequence>
<dbReference type="SUPFAM" id="SSF51445">
    <property type="entry name" value="(Trans)glycosidases"/>
    <property type="match status" value="1"/>
</dbReference>
<dbReference type="Pfam" id="PF21467">
    <property type="entry name" value="BetaGal_gal-bd"/>
    <property type="match status" value="1"/>
</dbReference>
<dbReference type="PROSITE" id="PS01182">
    <property type="entry name" value="GLYCOSYL_HYDROL_F35"/>
    <property type="match status" value="1"/>
</dbReference>
<dbReference type="EC" id="3.2.1.23" evidence="4"/>